<dbReference type="Proteomes" id="UP001152321">
    <property type="component" value="Unassembled WGS sequence"/>
</dbReference>
<evidence type="ECO:0000313" key="2">
    <source>
        <dbReference type="EMBL" id="MDG0818246.1"/>
    </source>
</evidence>
<dbReference type="RefSeq" id="WP_277579722.1">
    <property type="nucleotide sequence ID" value="NZ_JANRMI010000007.1"/>
</dbReference>
<accession>A0ABT6DMZ0</accession>
<reference evidence="2" key="1">
    <citation type="submission" date="2022-08" db="EMBL/GenBank/DDBJ databases">
        <title>Novel Bdellovibrio Species Isolated from Svalbard: Designation Bdellovibrio svalbardensis.</title>
        <authorList>
            <person name="Mitchell R.J."/>
            <person name="Choi S.Y."/>
        </authorList>
    </citation>
    <scope>NUCLEOTIDE SEQUENCE</scope>
    <source>
        <strain evidence="2">PAP01</strain>
    </source>
</reference>
<evidence type="ECO:0000313" key="3">
    <source>
        <dbReference type="Proteomes" id="UP001152321"/>
    </source>
</evidence>
<proteinExistence type="predicted"/>
<feature type="region of interest" description="Disordered" evidence="1">
    <location>
        <begin position="341"/>
        <end position="411"/>
    </location>
</feature>
<name>A0ABT6DMZ0_9BACT</name>
<sequence length="411" mass="44480">MVKEILELNPGLCKTVCMTMATTAVRSAIILSTAFFLGACFSKEEKTPLAVDSTSAAVESIQSKKKKVEVAPKDKTVASWTRIFAQADGIHREAWWVLTSEKKPAGKSPFGKVERALLSSENIKLANKSIFRCDRYVVKREILAAKGYPQKAEVLEKCSEKQAGKKIADISAAKEGEVQVVFYPENLEEILGLGPSILNKHIECTLQASDSGALSSLKCKNWSEDRTKEQMIRLDTYDYQKEGKNLIKLRGKVYENLSDIRKIEADVPLEGKIEVTETELYAPVEEKPSPTPVPAKPVGKAAAAVAPGSAESGVPATAGAPDTPAVDPDLLRGRMQTAPLNQEPQGVVGPGEMEPANVIPADQGWPVDENGQAITPEMLSPEQQQQMNLSPAPQPQPIPQAPHSEGAPHGR</sequence>
<dbReference type="EMBL" id="JANRMI010000007">
    <property type="protein sequence ID" value="MDG0818246.1"/>
    <property type="molecule type" value="Genomic_DNA"/>
</dbReference>
<gene>
    <name evidence="2" type="ORF">NWE73_17825</name>
</gene>
<comment type="caution">
    <text evidence="2">The sequence shown here is derived from an EMBL/GenBank/DDBJ whole genome shotgun (WGS) entry which is preliminary data.</text>
</comment>
<evidence type="ECO:0000256" key="1">
    <source>
        <dbReference type="SAM" id="MobiDB-lite"/>
    </source>
</evidence>
<organism evidence="2 3">
    <name type="scientific">Bdellovibrio svalbardensis</name>
    <dbReference type="NCBI Taxonomy" id="2972972"/>
    <lineage>
        <taxon>Bacteria</taxon>
        <taxon>Pseudomonadati</taxon>
        <taxon>Bdellovibrionota</taxon>
        <taxon>Bdellovibrionia</taxon>
        <taxon>Bdellovibrionales</taxon>
        <taxon>Pseudobdellovibrionaceae</taxon>
        <taxon>Bdellovibrio</taxon>
    </lineage>
</organism>
<protein>
    <submittedName>
        <fullName evidence="2">Uncharacterized protein</fullName>
    </submittedName>
</protein>
<keyword evidence="3" id="KW-1185">Reference proteome</keyword>